<dbReference type="PANTHER" id="PTHR43798">
    <property type="entry name" value="MONOACYLGLYCEROL LIPASE"/>
    <property type="match status" value="1"/>
</dbReference>
<feature type="non-terminal residue" evidence="2">
    <location>
        <position position="1"/>
    </location>
</feature>
<protein>
    <submittedName>
        <fullName evidence="2">Alpha/beta hydrolase</fullName>
    </submittedName>
</protein>
<evidence type="ECO:0000259" key="1">
    <source>
        <dbReference type="Pfam" id="PF00561"/>
    </source>
</evidence>
<dbReference type="EMBL" id="JAFITA010000004">
    <property type="protein sequence ID" value="MBN4077355.1"/>
    <property type="molecule type" value="Genomic_DNA"/>
</dbReference>
<keyword evidence="3" id="KW-1185">Reference proteome</keyword>
<evidence type="ECO:0000313" key="2">
    <source>
        <dbReference type="EMBL" id="MBN4077355.1"/>
    </source>
</evidence>
<dbReference type="Gene3D" id="3.40.50.1820">
    <property type="entry name" value="alpha/beta hydrolase"/>
    <property type="match status" value="1"/>
</dbReference>
<keyword evidence="2" id="KW-0378">Hydrolase</keyword>
<organism evidence="2 3">
    <name type="scientific">Sulfobacillus acidophilus</name>
    <dbReference type="NCBI Taxonomy" id="53633"/>
    <lineage>
        <taxon>Bacteria</taxon>
        <taxon>Bacillati</taxon>
        <taxon>Bacillota</taxon>
        <taxon>Clostridia</taxon>
        <taxon>Eubacteriales</taxon>
        <taxon>Clostridiales Family XVII. Incertae Sedis</taxon>
        <taxon>Sulfobacillus</taxon>
    </lineage>
</organism>
<name>A0ABS3AVG5_9FIRM</name>
<sequence>WKYIIEEFKKDHPIVHWHYRGHGQSAVPTNLETMSAEVVARDLKQVLDSLKIKKAIFCGHSMGVQILLEAYMQIKSRVLGFVFLCGAAGHPIKTWHASFKRNGPKTAFNLGMQVLFTPVTQAMISLSDILKPVWTKAVYNPLSFKIVQHLELNPSRVTHDDFGPYLKGLANMEAKVFAQMARGLAKHTGVPILKHIKHPTLIVSGAKDTFAPPWLLEDMHQSIENSEFLLIPDGSHTTPIEHPDLISLRIEKFLRERILRA</sequence>
<accession>A0ABS3AVG5</accession>
<dbReference type="SUPFAM" id="SSF53474">
    <property type="entry name" value="alpha/beta-Hydrolases"/>
    <property type="match status" value="1"/>
</dbReference>
<proteinExistence type="predicted"/>
<evidence type="ECO:0000313" key="3">
    <source>
        <dbReference type="Proteomes" id="UP000765003"/>
    </source>
</evidence>
<dbReference type="InterPro" id="IPR000073">
    <property type="entry name" value="AB_hydrolase_1"/>
</dbReference>
<dbReference type="Pfam" id="PF00561">
    <property type="entry name" value="Abhydrolase_1"/>
    <property type="match status" value="1"/>
</dbReference>
<dbReference type="InterPro" id="IPR050266">
    <property type="entry name" value="AB_hydrolase_sf"/>
</dbReference>
<dbReference type="InterPro" id="IPR029058">
    <property type="entry name" value="AB_hydrolase_fold"/>
</dbReference>
<dbReference type="Proteomes" id="UP000765003">
    <property type="component" value="Unassembled WGS sequence"/>
</dbReference>
<gene>
    <name evidence="2" type="ORF">JYT19_00420</name>
</gene>
<comment type="caution">
    <text evidence="2">The sequence shown here is derived from an EMBL/GenBank/DDBJ whole genome shotgun (WGS) entry which is preliminary data.</text>
</comment>
<reference evidence="2" key="1">
    <citation type="submission" date="2021-02" db="EMBL/GenBank/DDBJ databases">
        <title>Activity-based single-cell genomes from oceanic crustal fluid captures similar information to metagenomic and metatranscriptomic surveys with orders of magnitude less sampling.</title>
        <authorList>
            <person name="D'Angelo T.S."/>
            <person name="Orcutt B.N."/>
        </authorList>
    </citation>
    <scope>NUCLEOTIDE SEQUENCE [LARGE SCALE GENOMIC DNA]</scope>
    <source>
        <strain evidence="2">AH-315-E05</strain>
    </source>
</reference>
<feature type="domain" description="AB hydrolase-1" evidence="1">
    <location>
        <begin position="4"/>
        <end position="243"/>
    </location>
</feature>
<dbReference type="GO" id="GO:0016787">
    <property type="term" value="F:hydrolase activity"/>
    <property type="evidence" value="ECO:0007669"/>
    <property type="project" value="UniProtKB-KW"/>
</dbReference>